<keyword evidence="3" id="KW-1185">Reference proteome</keyword>
<dbReference type="EMBL" id="JAIWYP010000008">
    <property type="protein sequence ID" value="KAH3786498.1"/>
    <property type="molecule type" value="Genomic_DNA"/>
</dbReference>
<name>A0A9D4IW91_DREPO</name>
<dbReference type="InterPro" id="IPR036873">
    <property type="entry name" value="Rhodanese-like_dom_sf"/>
</dbReference>
<reference evidence="2" key="2">
    <citation type="submission" date="2020-11" db="EMBL/GenBank/DDBJ databases">
        <authorList>
            <person name="McCartney M.A."/>
            <person name="Auch B."/>
            <person name="Kono T."/>
            <person name="Mallez S."/>
            <person name="Becker A."/>
            <person name="Gohl D.M."/>
            <person name="Silverstein K.A.T."/>
            <person name="Koren S."/>
            <person name="Bechman K.B."/>
            <person name="Herman A."/>
            <person name="Abrahante J.E."/>
            <person name="Garbe J."/>
        </authorList>
    </citation>
    <scope>NUCLEOTIDE SEQUENCE</scope>
    <source>
        <strain evidence="2">Duluth1</strain>
        <tissue evidence="2">Whole animal</tissue>
    </source>
</reference>
<evidence type="ECO:0000259" key="1">
    <source>
        <dbReference type="PROSITE" id="PS50206"/>
    </source>
</evidence>
<gene>
    <name evidence="2" type="ORF">DPMN_164605</name>
</gene>
<comment type="caution">
    <text evidence="2">The sequence shown here is derived from an EMBL/GenBank/DDBJ whole genome shotgun (WGS) entry which is preliminary data.</text>
</comment>
<proteinExistence type="predicted"/>
<sequence length="95" mass="10922">MEVERISASRFVQYVEESSTKTLILDCRPFLAFNKGHIRGAVHSFCPSILKRRFAKKGLLILEHLLPQEVRKRLKCGEFSRAALYDNGEVMHESS</sequence>
<dbReference type="InterPro" id="IPR001763">
    <property type="entry name" value="Rhodanese-like_dom"/>
</dbReference>
<dbReference type="AlphaFoldDB" id="A0A9D4IW91"/>
<dbReference type="Pfam" id="PF00581">
    <property type="entry name" value="Rhodanese"/>
    <property type="match status" value="1"/>
</dbReference>
<evidence type="ECO:0000313" key="2">
    <source>
        <dbReference type="EMBL" id="KAH3786498.1"/>
    </source>
</evidence>
<organism evidence="2 3">
    <name type="scientific">Dreissena polymorpha</name>
    <name type="common">Zebra mussel</name>
    <name type="synonym">Mytilus polymorpha</name>
    <dbReference type="NCBI Taxonomy" id="45954"/>
    <lineage>
        <taxon>Eukaryota</taxon>
        <taxon>Metazoa</taxon>
        <taxon>Spiralia</taxon>
        <taxon>Lophotrochozoa</taxon>
        <taxon>Mollusca</taxon>
        <taxon>Bivalvia</taxon>
        <taxon>Autobranchia</taxon>
        <taxon>Heteroconchia</taxon>
        <taxon>Euheterodonta</taxon>
        <taxon>Imparidentia</taxon>
        <taxon>Neoheterodontei</taxon>
        <taxon>Myida</taxon>
        <taxon>Dreissenoidea</taxon>
        <taxon>Dreissenidae</taxon>
        <taxon>Dreissena</taxon>
    </lineage>
</organism>
<dbReference type="SUPFAM" id="SSF52821">
    <property type="entry name" value="Rhodanese/Cell cycle control phosphatase"/>
    <property type="match status" value="1"/>
</dbReference>
<accession>A0A9D4IW91</accession>
<reference evidence="2" key="1">
    <citation type="journal article" date="2019" name="bioRxiv">
        <title>The Genome of the Zebra Mussel, Dreissena polymorpha: A Resource for Invasive Species Research.</title>
        <authorList>
            <person name="McCartney M.A."/>
            <person name="Auch B."/>
            <person name="Kono T."/>
            <person name="Mallez S."/>
            <person name="Zhang Y."/>
            <person name="Obille A."/>
            <person name="Becker A."/>
            <person name="Abrahante J.E."/>
            <person name="Garbe J."/>
            <person name="Badalamenti J.P."/>
            <person name="Herman A."/>
            <person name="Mangelson H."/>
            <person name="Liachko I."/>
            <person name="Sullivan S."/>
            <person name="Sone E.D."/>
            <person name="Koren S."/>
            <person name="Silverstein K.A.T."/>
            <person name="Beckman K.B."/>
            <person name="Gohl D.M."/>
        </authorList>
    </citation>
    <scope>NUCLEOTIDE SEQUENCE</scope>
    <source>
        <strain evidence="2">Duluth1</strain>
        <tissue evidence="2">Whole animal</tissue>
    </source>
</reference>
<evidence type="ECO:0000313" key="3">
    <source>
        <dbReference type="Proteomes" id="UP000828390"/>
    </source>
</evidence>
<dbReference type="PROSITE" id="PS50206">
    <property type="entry name" value="RHODANESE_3"/>
    <property type="match status" value="1"/>
</dbReference>
<dbReference type="Gene3D" id="3.40.250.10">
    <property type="entry name" value="Rhodanese-like domain"/>
    <property type="match status" value="1"/>
</dbReference>
<protein>
    <recommendedName>
        <fullName evidence="1">Rhodanese domain-containing protein</fullName>
    </recommendedName>
</protein>
<dbReference type="Proteomes" id="UP000828390">
    <property type="component" value="Unassembled WGS sequence"/>
</dbReference>
<feature type="domain" description="Rhodanese" evidence="1">
    <location>
        <begin position="18"/>
        <end position="75"/>
    </location>
</feature>